<keyword evidence="3" id="KW-1185">Reference proteome</keyword>
<gene>
    <name evidence="2" type="ORF">STAS_06486</name>
</gene>
<evidence type="ECO:0000313" key="2">
    <source>
        <dbReference type="EMBL" id="GER30545.1"/>
    </source>
</evidence>
<dbReference type="UniPathway" id="UPA00378"/>
<dbReference type="Proteomes" id="UP000325081">
    <property type="component" value="Unassembled WGS sequence"/>
</dbReference>
<protein>
    <submittedName>
        <fullName evidence="2">Glycosyltransferase 48 kDa subunit</fullName>
    </submittedName>
</protein>
<keyword evidence="2" id="KW-0808">Transferase</keyword>
<comment type="caution">
    <text evidence="2">The sequence shown here is derived from an EMBL/GenBank/DDBJ whole genome shotgun (WGS) entry which is preliminary data.</text>
</comment>
<evidence type="ECO:0000256" key="1">
    <source>
        <dbReference type="SAM" id="MobiDB-lite"/>
    </source>
</evidence>
<feature type="region of interest" description="Disordered" evidence="1">
    <location>
        <begin position="49"/>
        <end position="80"/>
    </location>
</feature>
<organism evidence="2 3">
    <name type="scientific">Striga asiatica</name>
    <name type="common">Asiatic witchweed</name>
    <name type="synonym">Buchnera asiatica</name>
    <dbReference type="NCBI Taxonomy" id="4170"/>
    <lineage>
        <taxon>Eukaryota</taxon>
        <taxon>Viridiplantae</taxon>
        <taxon>Streptophyta</taxon>
        <taxon>Embryophyta</taxon>
        <taxon>Tracheophyta</taxon>
        <taxon>Spermatophyta</taxon>
        <taxon>Magnoliopsida</taxon>
        <taxon>eudicotyledons</taxon>
        <taxon>Gunneridae</taxon>
        <taxon>Pentapetalae</taxon>
        <taxon>asterids</taxon>
        <taxon>lamiids</taxon>
        <taxon>Lamiales</taxon>
        <taxon>Orobanchaceae</taxon>
        <taxon>Buchnereae</taxon>
        <taxon>Striga</taxon>
    </lineage>
</organism>
<dbReference type="OrthoDB" id="1302255at2759"/>
<name>A0A5A7PC81_STRAF</name>
<sequence length="244" mass="26324">PSYFFPSASERKGKIIFLSSYFFPLTFSSLKTSPTVGEANSSGVPLIVHRQKTPQPPGDFSIEPSQNPPPHTPSRPSSSRADCDWPIFVATARDYSETLESDRFMCGPKATIPAGFSGSVDAASLLEFVDVGHDLILAADASDPVALVINHMSYAVSETEGDHTLMASGHLIQSEAILGSIKIEGREAVVPDVLGLSSNRGKVSLAFLRSAEIAYRELRNAVDFKKPVYLENLNVFSLYLGLGC</sequence>
<reference evidence="3" key="1">
    <citation type="journal article" date="2019" name="Curr. Biol.">
        <title>Genome Sequence of Striga asiatica Provides Insight into the Evolution of Plant Parasitism.</title>
        <authorList>
            <person name="Yoshida S."/>
            <person name="Kim S."/>
            <person name="Wafula E.K."/>
            <person name="Tanskanen J."/>
            <person name="Kim Y.M."/>
            <person name="Honaas L."/>
            <person name="Yang Z."/>
            <person name="Spallek T."/>
            <person name="Conn C.E."/>
            <person name="Ichihashi Y."/>
            <person name="Cheong K."/>
            <person name="Cui S."/>
            <person name="Der J.P."/>
            <person name="Gundlach H."/>
            <person name="Jiao Y."/>
            <person name="Hori C."/>
            <person name="Ishida J.K."/>
            <person name="Kasahara H."/>
            <person name="Kiba T."/>
            <person name="Kim M.S."/>
            <person name="Koo N."/>
            <person name="Laohavisit A."/>
            <person name="Lee Y.H."/>
            <person name="Lumba S."/>
            <person name="McCourt P."/>
            <person name="Mortimer J.C."/>
            <person name="Mutuku J.M."/>
            <person name="Nomura T."/>
            <person name="Sasaki-Sekimoto Y."/>
            <person name="Seto Y."/>
            <person name="Wang Y."/>
            <person name="Wakatake T."/>
            <person name="Sakakibara H."/>
            <person name="Demura T."/>
            <person name="Yamaguchi S."/>
            <person name="Yoneyama K."/>
            <person name="Manabe R.I."/>
            <person name="Nelson D.C."/>
            <person name="Schulman A.H."/>
            <person name="Timko M.P."/>
            <person name="dePamphilis C.W."/>
            <person name="Choi D."/>
            <person name="Shirasu K."/>
        </authorList>
    </citation>
    <scope>NUCLEOTIDE SEQUENCE [LARGE SCALE GENOMIC DNA]</scope>
    <source>
        <strain evidence="3">cv. UVA1</strain>
    </source>
</reference>
<feature type="non-terminal residue" evidence="2">
    <location>
        <position position="1"/>
    </location>
</feature>
<evidence type="ECO:0000313" key="3">
    <source>
        <dbReference type="Proteomes" id="UP000325081"/>
    </source>
</evidence>
<dbReference type="AlphaFoldDB" id="A0A5A7PC81"/>
<dbReference type="GO" id="GO:0016740">
    <property type="term" value="F:transferase activity"/>
    <property type="evidence" value="ECO:0007669"/>
    <property type="project" value="UniProtKB-KW"/>
</dbReference>
<proteinExistence type="predicted"/>
<accession>A0A5A7PC81</accession>
<dbReference type="EMBL" id="BKCP01004361">
    <property type="protein sequence ID" value="GER30545.1"/>
    <property type="molecule type" value="Genomic_DNA"/>
</dbReference>